<evidence type="ECO:0000313" key="6">
    <source>
        <dbReference type="EMBL" id="MST85442.1"/>
    </source>
</evidence>
<comment type="caution">
    <text evidence="6">The sequence shown here is derived from an EMBL/GenBank/DDBJ whole genome shotgun (WGS) entry which is preliminary data.</text>
</comment>
<dbReference type="InterPro" id="IPR018392">
    <property type="entry name" value="LysM"/>
</dbReference>
<protein>
    <recommendedName>
        <fullName evidence="4">Peptidoglycan hydrolase</fullName>
    </recommendedName>
</protein>
<keyword evidence="2" id="KW-0081">Bacteriolytic enzyme</keyword>
<organism evidence="6 7">
    <name type="scientific">Hallella mizrahii</name>
    <dbReference type="NCBI Taxonomy" id="2606637"/>
    <lineage>
        <taxon>Bacteria</taxon>
        <taxon>Pseudomonadati</taxon>
        <taxon>Bacteroidota</taxon>
        <taxon>Bacteroidia</taxon>
        <taxon>Bacteroidales</taxon>
        <taxon>Prevotellaceae</taxon>
        <taxon>Hallella</taxon>
    </lineage>
</organism>
<evidence type="ECO:0000256" key="1">
    <source>
        <dbReference type="ARBA" id="ARBA00022529"/>
    </source>
</evidence>
<evidence type="ECO:0000259" key="5">
    <source>
        <dbReference type="PROSITE" id="PS51782"/>
    </source>
</evidence>
<dbReference type="GO" id="GO:0042742">
    <property type="term" value="P:defense response to bacterium"/>
    <property type="evidence" value="ECO:0007669"/>
    <property type="project" value="UniProtKB-KW"/>
</dbReference>
<sequence length="308" mass="36008">MSIRNKFFASIMSLLIVLPLKAQMRWNQAYQQYFDQYKDLAIEEMLRYGIPASITLAQGAFESRAGLSLLATQGNNHFGIKCHGWTGRTMSQDDDDIGECFRAYDNAKQSYEDHSRFLTGNQRYAQLFRLDRTDYRGWARGLKSCGYATNPAYAQKLIDIIELYKLNQYDHARHYDKFMAERGARDHAVIAGQHLHPIRIYNKNYYLVAREGDTFKSIGKETDLPWRKLAKYNERDKHDVLHAGDIIYLKKKQKKAIKAYKHRPHVVKPGESMYSIAQYYGIRLKSLYKKNHLTPDYQIHVGDELKVY</sequence>
<gene>
    <name evidence="6" type="ORF">FYJ73_12335</name>
</gene>
<evidence type="ECO:0000256" key="3">
    <source>
        <dbReference type="ARBA" id="ARBA00022801"/>
    </source>
</evidence>
<keyword evidence="3" id="KW-0378">Hydrolase</keyword>
<evidence type="ECO:0000313" key="7">
    <source>
        <dbReference type="Proteomes" id="UP000438914"/>
    </source>
</evidence>
<dbReference type="EMBL" id="VUNG01000038">
    <property type="protein sequence ID" value="MST85442.1"/>
    <property type="molecule type" value="Genomic_DNA"/>
</dbReference>
<dbReference type="AlphaFoldDB" id="A0A7K0KHY2"/>
<dbReference type="CDD" id="cd00118">
    <property type="entry name" value="LysM"/>
    <property type="match status" value="1"/>
</dbReference>
<dbReference type="GO" id="GO:0004040">
    <property type="term" value="F:amidase activity"/>
    <property type="evidence" value="ECO:0007669"/>
    <property type="project" value="InterPro"/>
</dbReference>
<accession>A0A7K0KHY2</accession>
<dbReference type="GO" id="GO:0031640">
    <property type="term" value="P:killing of cells of another organism"/>
    <property type="evidence" value="ECO:0007669"/>
    <property type="project" value="UniProtKB-KW"/>
</dbReference>
<dbReference type="Pfam" id="PF01476">
    <property type="entry name" value="LysM"/>
    <property type="match status" value="2"/>
</dbReference>
<dbReference type="Gene3D" id="1.10.530.10">
    <property type="match status" value="1"/>
</dbReference>
<dbReference type="InterPro" id="IPR051056">
    <property type="entry name" value="Glycosyl_Hydrolase_73"/>
</dbReference>
<dbReference type="RefSeq" id="WP_154535030.1">
    <property type="nucleotide sequence ID" value="NZ_VUNG01000038.1"/>
</dbReference>
<dbReference type="Pfam" id="PF01832">
    <property type="entry name" value="Glucosaminidase"/>
    <property type="match status" value="1"/>
</dbReference>
<dbReference type="InterPro" id="IPR002901">
    <property type="entry name" value="MGlyc_endo_b_GlcNAc-like_dom"/>
</dbReference>
<proteinExistence type="predicted"/>
<dbReference type="Gene3D" id="3.10.350.10">
    <property type="entry name" value="LysM domain"/>
    <property type="match status" value="2"/>
</dbReference>
<dbReference type="Proteomes" id="UP000438914">
    <property type="component" value="Unassembled WGS sequence"/>
</dbReference>
<feature type="domain" description="LysM" evidence="5">
    <location>
        <begin position="263"/>
        <end position="307"/>
    </location>
</feature>
<dbReference type="PANTHER" id="PTHR33308:SF9">
    <property type="entry name" value="PEPTIDOGLYCAN HYDROLASE FLGJ"/>
    <property type="match status" value="1"/>
</dbReference>
<keyword evidence="1" id="KW-0929">Antimicrobial</keyword>
<dbReference type="PROSITE" id="PS51782">
    <property type="entry name" value="LYSM"/>
    <property type="match status" value="1"/>
</dbReference>
<keyword evidence="7" id="KW-1185">Reference proteome</keyword>
<dbReference type="PANTHER" id="PTHR33308">
    <property type="entry name" value="PEPTIDOGLYCAN HYDROLASE FLGJ"/>
    <property type="match status" value="1"/>
</dbReference>
<dbReference type="SMART" id="SM00257">
    <property type="entry name" value="LysM"/>
    <property type="match status" value="2"/>
</dbReference>
<evidence type="ECO:0000256" key="4">
    <source>
        <dbReference type="ARBA" id="ARBA00032108"/>
    </source>
</evidence>
<name>A0A7K0KHY2_9BACT</name>
<reference evidence="6 7" key="1">
    <citation type="submission" date="2019-08" db="EMBL/GenBank/DDBJ databases">
        <title>In-depth cultivation of the pig gut microbiome towards novel bacterial diversity and tailored functional studies.</title>
        <authorList>
            <person name="Wylensek D."/>
            <person name="Hitch T.C.A."/>
            <person name="Clavel T."/>
        </authorList>
    </citation>
    <scope>NUCLEOTIDE SEQUENCE [LARGE SCALE GENOMIC DNA]</scope>
    <source>
        <strain evidence="6 7">LKV-178-WT-2A</strain>
    </source>
</reference>
<dbReference type="SUPFAM" id="SSF54106">
    <property type="entry name" value="LysM domain"/>
    <property type="match status" value="2"/>
</dbReference>
<evidence type="ECO:0000256" key="2">
    <source>
        <dbReference type="ARBA" id="ARBA00022638"/>
    </source>
</evidence>
<dbReference type="SMART" id="SM00047">
    <property type="entry name" value="LYZ2"/>
    <property type="match status" value="1"/>
</dbReference>
<dbReference type="InterPro" id="IPR036779">
    <property type="entry name" value="LysM_dom_sf"/>
</dbReference>